<sequence>MHPAAKQIIETTREQFQLTDFYLESYDFLPHEANQIHLSMTWIPNGLAITDDLNPNGTVVIAVDIKSKKLTEIIFVGKENRLSAELFPQVDNMESMIEWIEEQTQLEYGRQFKLVNETKEKIVFHAAVDNIRLFPGGTVTISFNEEGMLSSFYVHGMFADESQIQWEPFNLVDEVIFPLAMQHCKLIEVPDESTAAWKPYYVISSFLVSNQNPDTIIYFDQVENNLSYTPLDTILTWEEPSTEKFEKKEIDLKHVFTEEEAFQKEKVTDNNLPIPDDTAEKMVIEITNMLQKEFPNDSGRWRLTSVKRERGYLLARLDPATPTPRVLYPSLKLLIHPETLQVDNYVDTEALLDAFDFLADAEAVKVDVEAAAGHLCEHIEVEPVYVYDNQTKMYQLCGKVTSGSYAIDAVTGELSTIDE</sequence>
<organism evidence="1 2">
    <name type="scientific">Oceanobacillus oncorhynchi</name>
    <dbReference type="NCBI Taxonomy" id="545501"/>
    <lineage>
        <taxon>Bacteria</taxon>
        <taxon>Bacillati</taxon>
        <taxon>Bacillota</taxon>
        <taxon>Bacilli</taxon>
        <taxon>Bacillales</taxon>
        <taxon>Bacillaceae</taxon>
        <taxon>Oceanobacillus</taxon>
    </lineage>
</organism>
<dbReference type="RefSeq" id="WP_042529260.1">
    <property type="nucleotide sequence ID" value="NZ_CDGG01000001.1"/>
</dbReference>
<evidence type="ECO:0000313" key="1">
    <source>
        <dbReference type="EMBL" id="CEI80646.1"/>
    </source>
</evidence>
<reference evidence="1 2" key="1">
    <citation type="submission" date="2014-11" db="EMBL/GenBank/DDBJ databases">
        <authorList>
            <person name="Urmite Genomes Urmite Genomes"/>
        </authorList>
    </citation>
    <scope>NUCLEOTIDE SEQUENCE [LARGE SCALE GENOMIC DNA]</scope>
    <source>
        <strain evidence="1 2">Oc5</strain>
    </source>
</reference>
<accession>A0A0A1MNG7</accession>
<protein>
    <recommendedName>
        <fullName evidence="3">DUF4901 domain-containing protein</fullName>
    </recommendedName>
</protein>
<name>A0A0A1MNG7_9BACI</name>
<dbReference type="STRING" id="545501.BN997_00453"/>
<dbReference type="AlphaFoldDB" id="A0A0A1MNG7"/>
<evidence type="ECO:0000313" key="2">
    <source>
        <dbReference type="Proteomes" id="UP000040453"/>
    </source>
</evidence>
<proteinExistence type="predicted"/>
<dbReference type="OrthoDB" id="2431483at2"/>
<dbReference type="Proteomes" id="UP000040453">
    <property type="component" value="Unassembled WGS sequence"/>
</dbReference>
<keyword evidence="2" id="KW-1185">Reference proteome</keyword>
<gene>
    <name evidence="1" type="ORF">BN997_00453</name>
</gene>
<evidence type="ECO:0008006" key="3">
    <source>
        <dbReference type="Google" id="ProtNLM"/>
    </source>
</evidence>
<dbReference type="EMBL" id="CDGG01000001">
    <property type="protein sequence ID" value="CEI80646.1"/>
    <property type="molecule type" value="Genomic_DNA"/>
</dbReference>